<keyword evidence="2" id="KW-1185">Reference proteome</keyword>
<gene>
    <name evidence="1" type="ORF">E5288_WYG014282</name>
</gene>
<name>A0A6B0R3I7_9CETA</name>
<reference evidence="1" key="1">
    <citation type="submission" date="2019-10" db="EMBL/GenBank/DDBJ databases">
        <title>The sequence and de novo assembly of the wild yak genome.</title>
        <authorList>
            <person name="Liu Y."/>
        </authorList>
    </citation>
    <scope>NUCLEOTIDE SEQUENCE [LARGE SCALE GENOMIC DNA]</scope>
    <source>
        <strain evidence="1">WY2019</strain>
    </source>
</reference>
<organism evidence="1 2">
    <name type="scientific">Bos mutus</name>
    <name type="common">wild yak</name>
    <dbReference type="NCBI Taxonomy" id="72004"/>
    <lineage>
        <taxon>Eukaryota</taxon>
        <taxon>Metazoa</taxon>
        <taxon>Chordata</taxon>
        <taxon>Craniata</taxon>
        <taxon>Vertebrata</taxon>
        <taxon>Euteleostomi</taxon>
        <taxon>Mammalia</taxon>
        <taxon>Eutheria</taxon>
        <taxon>Laurasiatheria</taxon>
        <taxon>Artiodactyla</taxon>
        <taxon>Ruminantia</taxon>
        <taxon>Pecora</taxon>
        <taxon>Bovidae</taxon>
        <taxon>Bovinae</taxon>
        <taxon>Bos</taxon>
    </lineage>
</organism>
<dbReference type="EMBL" id="VBQZ03000020">
    <property type="protein sequence ID" value="MXQ84180.1"/>
    <property type="molecule type" value="Genomic_DNA"/>
</dbReference>
<comment type="caution">
    <text evidence="1">The sequence shown here is derived from an EMBL/GenBank/DDBJ whole genome shotgun (WGS) entry which is preliminary data.</text>
</comment>
<proteinExistence type="predicted"/>
<evidence type="ECO:0000313" key="2">
    <source>
        <dbReference type="Proteomes" id="UP000322234"/>
    </source>
</evidence>
<evidence type="ECO:0000313" key="1">
    <source>
        <dbReference type="EMBL" id="MXQ84180.1"/>
    </source>
</evidence>
<sequence>MGTLAKLYSGRAIGEVSMKPDFSPQERKQVSPDEAGVDILVSWEKIECFMPDYSKAMSQSKSSERSSSGTNVIHNFSPNIPKPIFSISSVKAEFYSQSNLDPNYSSFAIFHKEFTRLHNFPDDLDLLEEKSLVDRLRICKLHSVTYLTLVWREVKLTSPPHFPRTYCIFISLLRHIAYQFLKAGFVLFIFDTCEQKRMSFTE</sequence>
<dbReference type="Proteomes" id="UP000322234">
    <property type="component" value="Unassembled WGS sequence"/>
</dbReference>
<protein>
    <submittedName>
        <fullName evidence="1">Uncharacterized protein</fullName>
    </submittedName>
</protein>
<accession>A0A6B0R3I7</accession>
<dbReference type="AlphaFoldDB" id="A0A6B0R3I7"/>